<protein>
    <recommendedName>
        <fullName evidence="1">Reverse transcriptase domain-containing protein</fullName>
    </recommendedName>
</protein>
<dbReference type="InterPro" id="IPR000477">
    <property type="entry name" value="RT_dom"/>
</dbReference>
<dbReference type="CDD" id="cd01650">
    <property type="entry name" value="RT_nLTR_like"/>
    <property type="match status" value="1"/>
</dbReference>
<dbReference type="STRING" id="4097.A0A1S4BTT9"/>
<accession>A0A1S4BTT9</accession>
<reference evidence="2" key="1">
    <citation type="submission" date="2025-08" db="UniProtKB">
        <authorList>
            <consortium name="RefSeq"/>
        </authorList>
    </citation>
    <scope>IDENTIFICATION</scope>
</reference>
<proteinExistence type="predicted"/>
<dbReference type="RefSeq" id="XP_016492297.1">
    <property type="nucleotide sequence ID" value="XM_016636811.1"/>
</dbReference>
<evidence type="ECO:0000313" key="2">
    <source>
        <dbReference type="RefSeq" id="XP_016492297.1"/>
    </source>
</evidence>
<dbReference type="KEGG" id="nta:107811812"/>
<dbReference type="AlphaFoldDB" id="A0A1S4BTT9"/>
<feature type="domain" description="Reverse transcriptase" evidence="1">
    <location>
        <begin position="3"/>
        <end position="133"/>
    </location>
</feature>
<name>A0A1S4BTT9_TOBAC</name>
<dbReference type="Pfam" id="PF00078">
    <property type="entry name" value="RVT_1"/>
    <property type="match status" value="1"/>
</dbReference>
<evidence type="ECO:0000259" key="1">
    <source>
        <dbReference type="Pfam" id="PF00078"/>
    </source>
</evidence>
<dbReference type="OrthoDB" id="768353at2759"/>
<organism evidence="2">
    <name type="scientific">Nicotiana tabacum</name>
    <name type="common">Common tobacco</name>
    <dbReference type="NCBI Taxonomy" id="4097"/>
    <lineage>
        <taxon>Eukaryota</taxon>
        <taxon>Viridiplantae</taxon>
        <taxon>Streptophyta</taxon>
        <taxon>Embryophyta</taxon>
        <taxon>Tracheophyta</taxon>
        <taxon>Spermatophyta</taxon>
        <taxon>Magnoliopsida</taxon>
        <taxon>eudicotyledons</taxon>
        <taxon>Gunneridae</taxon>
        <taxon>Pentapetalae</taxon>
        <taxon>asterids</taxon>
        <taxon>lamiids</taxon>
        <taxon>Solanales</taxon>
        <taxon>Solanaceae</taxon>
        <taxon>Nicotianoideae</taxon>
        <taxon>Nicotianeae</taxon>
        <taxon>Nicotiana</taxon>
    </lineage>
</organism>
<dbReference type="PaxDb" id="4097-A0A1S4BTT9"/>
<dbReference type="PANTHER" id="PTHR19446">
    <property type="entry name" value="REVERSE TRANSCRIPTASES"/>
    <property type="match status" value="1"/>
</dbReference>
<gene>
    <name evidence="2" type="primary">LOC107811812</name>
</gene>
<sequence>MGITLLIHMIKVWERVIEGRLRRCVSIYENQFGFMPGRSTIEAIHIVRRLVERYRAVKKDLHMMLIDLEKAYHKVPREVLWKCLEAGGVPVAFIRVIQNMYDGDKTRVRTGSTLIPFLFSLAMDSLMRHIQGELPWYLLFANYTVLIVEMRGGVNERLEEMDVDVRLDTQVIPKRESSKYLGSIIQMNEEIDEDVTHRINAGWTK</sequence>